<comment type="caution">
    <text evidence="10">The sequence shown here is derived from an EMBL/GenBank/DDBJ whole genome shotgun (WGS) entry which is preliminary data.</text>
</comment>
<evidence type="ECO:0000256" key="3">
    <source>
        <dbReference type="ARBA" id="ARBA00022692"/>
    </source>
</evidence>
<dbReference type="GO" id="GO:0005249">
    <property type="term" value="F:voltage-gated potassium channel activity"/>
    <property type="evidence" value="ECO:0007669"/>
    <property type="project" value="InterPro"/>
</dbReference>
<dbReference type="Gene3D" id="1.20.5.110">
    <property type="match status" value="1"/>
</dbReference>
<evidence type="ECO:0000256" key="1">
    <source>
        <dbReference type="ARBA" id="ARBA00004141"/>
    </source>
</evidence>
<dbReference type="Proteomes" id="UP000571128">
    <property type="component" value="Unassembled WGS sequence"/>
</dbReference>
<dbReference type="GO" id="GO:0008076">
    <property type="term" value="C:voltage-gated potassium channel complex"/>
    <property type="evidence" value="ECO:0007669"/>
    <property type="project" value="InterPro"/>
</dbReference>
<keyword evidence="4 8" id="KW-1133">Transmembrane helix</keyword>
<dbReference type="SUPFAM" id="SSF81324">
    <property type="entry name" value="Voltage-gated potassium channels"/>
    <property type="match status" value="1"/>
</dbReference>
<keyword evidence="3 8" id="KW-0812">Transmembrane</keyword>
<dbReference type="InterPro" id="IPR028325">
    <property type="entry name" value="VG_K_chnl"/>
</dbReference>
<sequence length="223" mass="25914">MNISRKTIYYDFFMLILVIISIILLPFNHLYVAILNGVIWLVFLANYIFFFIRATSKKEYVKTHWIELMALIPFDAAFKTIRILRVFRLLRLTSIGSRYFLPVFTFMRQKHLDKVFLAILLLVLILPIPIYLIEPSIHSYGDAFWWVLVTITTVGYGDISPTTLIGRIIAAVLMIFGIGIIGIITSTITSFFMTNKKDVYAILKDIDSLTEEEKEKIIQYLKQ</sequence>
<dbReference type="Pfam" id="PF07885">
    <property type="entry name" value="Ion_trans_2"/>
    <property type="match status" value="1"/>
</dbReference>
<feature type="transmembrane region" description="Helical" evidence="8">
    <location>
        <begin position="115"/>
        <end position="133"/>
    </location>
</feature>
<dbReference type="InterPro" id="IPR027359">
    <property type="entry name" value="Volt_channel_dom_sf"/>
</dbReference>
<keyword evidence="7 10" id="KW-0407">Ion channel</keyword>
<reference evidence="10 11" key="1">
    <citation type="submission" date="2020-03" db="EMBL/GenBank/DDBJ databases">
        <title>Soil Listeria distribution.</title>
        <authorList>
            <person name="Liao J."/>
            <person name="Wiedmann M."/>
        </authorList>
    </citation>
    <scope>NUCLEOTIDE SEQUENCE [LARGE SCALE GENOMIC DNA]</scope>
    <source>
        <strain evidence="10 11">FSL L7-1645</strain>
    </source>
</reference>
<dbReference type="Gene3D" id="1.10.287.70">
    <property type="match status" value="1"/>
</dbReference>
<accession>A0A841YGQ4</accession>
<dbReference type="InterPro" id="IPR013099">
    <property type="entry name" value="K_chnl_dom"/>
</dbReference>
<evidence type="ECO:0000256" key="4">
    <source>
        <dbReference type="ARBA" id="ARBA00022989"/>
    </source>
</evidence>
<name>A0A841YGQ4_9LIST</name>
<dbReference type="GO" id="GO:0001508">
    <property type="term" value="P:action potential"/>
    <property type="evidence" value="ECO:0007669"/>
    <property type="project" value="TreeGrafter"/>
</dbReference>
<feature type="transmembrane region" description="Helical" evidence="8">
    <location>
        <begin position="7"/>
        <end position="25"/>
    </location>
</feature>
<comment type="subcellular location">
    <subcellularLocation>
        <location evidence="1">Membrane</location>
        <topology evidence="1">Multi-pass membrane protein</topology>
    </subcellularLocation>
</comment>
<dbReference type="RefSeq" id="WP_007546466.1">
    <property type="nucleotide sequence ID" value="NZ_JAARPY010000011.1"/>
</dbReference>
<dbReference type="EMBL" id="JAARPY010000011">
    <property type="protein sequence ID" value="MBC1399334.1"/>
    <property type="molecule type" value="Genomic_DNA"/>
</dbReference>
<keyword evidence="6 8" id="KW-0472">Membrane</keyword>
<keyword evidence="5" id="KW-0406">Ion transport</keyword>
<proteinExistence type="predicted"/>
<feature type="transmembrane region" description="Helical" evidence="8">
    <location>
        <begin position="31"/>
        <end position="52"/>
    </location>
</feature>
<evidence type="ECO:0000256" key="5">
    <source>
        <dbReference type="ARBA" id="ARBA00023065"/>
    </source>
</evidence>
<evidence type="ECO:0000259" key="9">
    <source>
        <dbReference type="Pfam" id="PF07885"/>
    </source>
</evidence>
<dbReference type="AlphaFoldDB" id="A0A841YGQ4"/>
<evidence type="ECO:0000256" key="2">
    <source>
        <dbReference type="ARBA" id="ARBA00022448"/>
    </source>
</evidence>
<dbReference type="PANTHER" id="PTHR11537">
    <property type="entry name" value="VOLTAGE-GATED POTASSIUM CHANNEL"/>
    <property type="match status" value="1"/>
</dbReference>
<evidence type="ECO:0000313" key="11">
    <source>
        <dbReference type="Proteomes" id="UP000571128"/>
    </source>
</evidence>
<evidence type="ECO:0000256" key="6">
    <source>
        <dbReference type="ARBA" id="ARBA00023136"/>
    </source>
</evidence>
<organism evidence="10 11">
    <name type="scientific">Listeria fleischmannii</name>
    <dbReference type="NCBI Taxonomy" id="1069827"/>
    <lineage>
        <taxon>Bacteria</taxon>
        <taxon>Bacillati</taxon>
        <taxon>Bacillota</taxon>
        <taxon>Bacilli</taxon>
        <taxon>Bacillales</taxon>
        <taxon>Listeriaceae</taxon>
        <taxon>Listeria</taxon>
    </lineage>
</organism>
<keyword evidence="2" id="KW-0813">Transport</keyword>
<evidence type="ECO:0000256" key="8">
    <source>
        <dbReference type="SAM" id="Phobius"/>
    </source>
</evidence>
<gene>
    <name evidence="10" type="ORF">HB844_10675</name>
</gene>
<evidence type="ECO:0000313" key="10">
    <source>
        <dbReference type="EMBL" id="MBC1399334.1"/>
    </source>
</evidence>
<dbReference type="Gene3D" id="1.20.120.350">
    <property type="entry name" value="Voltage-gated potassium channels. Chain C"/>
    <property type="match status" value="1"/>
</dbReference>
<protein>
    <submittedName>
        <fullName evidence="10">Two pore domain potassium channel family protein</fullName>
    </submittedName>
</protein>
<dbReference type="PANTHER" id="PTHR11537:SF254">
    <property type="entry name" value="POTASSIUM VOLTAGE-GATED CHANNEL PROTEIN SHAB"/>
    <property type="match status" value="1"/>
</dbReference>
<evidence type="ECO:0000256" key="7">
    <source>
        <dbReference type="ARBA" id="ARBA00023303"/>
    </source>
</evidence>
<feature type="transmembrane region" description="Helical" evidence="8">
    <location>
        <begin position="139"/>
        <end position="156"/>
    </location>
</feature>
<feature type="transmembrane region" description="Helical" evidence="8">
    <location>
        <begin position="168"/>
        <end position="193"/>
    </location>
</feature>
<feature type="domain" description="Potassium channel" evidence="9">
    <location>
        <begin position="119"/>
        <end position="193"/>
    </location>
</feature>